<dbReference type="PROSITE" id="PS50215">
    <property type="entry name" value="ADAM_MEPRO"/>
    <property type="match status" value="1"/>
</dbReference>
<feature type="binding site" evidence="1">
    <location>
        <position position="638"/>
    </location>
    <ligand>
        <name>Zn(2+)</name>
        <dbReference type="ChEBI" id="CHEBI:29105"/>
        <note>catalytic</note>
    </ligand>
</feature>
<evidence type="ECO:0000259" key="4">
    <source>
        <dbReference type="PROSITE" id="PS50215"/>
    </source>
</evidence>
<dbReference type="Pfam" id="PF13688">
    <property type="entry name" value="Reprolysin_5"/>
    <property type="match status" value="1"/>
</dbReference>
<protein>
    <recommendedName>
        <fullName evidence="4">Peptidase M12B domain-containing protein</fullName>
    </recommendedName>
</protein>
<dbReference type="SUPFAM" id="SSF55486">
    <property type="entry name" value="Metalloproteases ('zincins'), catalytic domain"/>
    <property type="match status" value="1"/>
</dbReference>
<sequence>MCMSSIAIEKDGNGYDYLDSVVLHAMVNRGGCTCDILIENHIVKTKIFIEKYKNMSSAAPENNVCGLAIDIENLNDGSVLDPINCTSGVDRRSYSIAKNGVLRFTSRIIQGNFTRGYCMHIIRDQLSNTIPQKLKIVCNESDVFRHESSSINPNETKPETNDDETLFIAIGICVGVLFLIIICTIIIIITRRSRSNKRRDKLQRNTVPDSNQENEDPQYDGLKYNVLYVSATQQQDTDINCSTVDLERSQIAARHSEKSIITTTLWRAMQKPALYKHCKNFMTTKPLSRMKLQNQTMIPGISVDLTNVMRTLISIQSDDVYNVNVAFTAFGKHRKIHLSTSSPPILPDELPVITVDSESTKTRYISLQQLGIEFYRETEGLGVFILNMLQNSNNCFALDGIVYEDDHYLMIESDKQNVNCSSLSDIRHFVHRRWYHSNEFGFKFQTKSQNATKRFLLDGIASHPDSVLTIPGNVDAKVEVLVWTDMSFTESFQKQLQHKDVEMDITKYIATVVHAANVLYQHAVVDKSLNVTLYITGAVICKIPDCSGFTSDLQHNKSVDNHKALDKFAETLKDAYTNSMLSFHYDYAVAFTRYDLTDPNGTPVGVSFTDDICSIANGKSSSIIEDQGGYSCIGTFVHELAHILGSDHDGYFRGKECDPSNGFLMASIGPLAKTAFYFSQCTVNSIKENLLVSGLHLKISAIRCTRAELFYLFQSISTSLEDISYKMY</sequence>
<feature type="active site" evidence="1">
    <location>
        <position position="639"/>
    </location>
</feature>
<keyword evidence="1" id="KW-0479">Metal-binding</keyword>
<keyword evidence="1" id="KW-0862">Zinc</keyword>
<accession>A0A6J8EG20</accession>
<keyword evidence="6" id="KW-1185">Reference proteome</keyword>
<keyword evidence="3" id="KW-0812">Transmembrane</keyword>
<comment type="caution">
    <text evidence="1">Lacks conserved residue(s) required for the propagation of feature annotation.</text>
</comment>
<feature type="transmembrane region" description="Helical" evidence="3">
    <location>
        <begin position="166"/>
        <end position="189"/>
    </location>
</feature>
<reference evidence="5 6" key="1">
    <citation type="submission" date="2020-06" db="EMBL/GenBank/DDBJ databases">
        <authorList>
            <person name="Li R."/>
            <person name="Bekaert M."/>
        </authorList>
    </citation>
    <scope>NUCLEOTIDE SEQUENCE [LARGE SCALE GENOMIC DNA]</scope>
    <source>
        <strain evidence="6">wild</strain>
    </source>
</reference>
<dbReference type="GO" id="GO:0006509">
    <property type="term" value="P:membrane protein ectodomain proteolysis"/>
    <property type="evidence" value="ECO:0007669"/>
    <property type="project" value="TreeGrafter"/>
</dbReference>
<feature type="binding site" evidence="1">
    <location>
        <position position="642"/>
    </location>
    <ligand>
        <name>Zn(2+)</name>
        <dbReference type="ChEBI" id="CHEBI:29105"/>
        <note>catalytic</note>
    </ligand>
</feature>
<proteinExistence type="predicted"/>
<evidence type="ECO:0000256" key="2">
    <source>
        <dbReference type="SAM" id="MobiDB-lite"/>
    </source>
</evidence>
<gene>
    <name evidence="5" type="ORF">MCOR_50521</name>
</gene>
<keyword evidence="3" id="KW-1133">Transmembrane helix</keyword>
<evidence type="ECO:0000256" key="3">
    <source>
        <dbReference type="SAM" id="Phobius"/>
    </source>
</evidence>
<dbReference type="PANTHER" id="PTHR11905:SF159">
    <property type="entry name" value="ADAM METALLOPROTEASE"/>
    <property type="match status" value="1"/>
</dbReference>
<evidence type="ECO:0000256" key="1">
    <source>
        <dbReference type="PROSITE-ProRule" id="PRU00276"/>
    </source>
</evidence>
<dbReference type="AlphaFoldDB" id="A0A6J8EG20"/>
<organism evidence="5 6">
    <name type="scientific">Mytilus coruscus</name>
    <name type="common">Sea mussel</name>
    <dbReference type="NCBI Taxonomy" id="42192"/>
    <lineage>
        <taxon>Eukaryota</taxon>
        <taxon>Metazoa</taxon>
        <taxon>Spiralia</taxon>
        <taxon>Lophotrochozoa</taxon>
        <taxon>Mollusca</taxon>
        <taxon>Bivalvia</taxon>
        <taxon>Autobranchia</taxon>
        <taxon>Pteriomorphia</taxon>
        <taxon>Mytilida</taxon>
        <taxon>Mytiloidea</taxon>
        <taxon>Mytilidae</taxon>
        <taxon>Mytilinae</taxon>
        <taxon>Mytilus</taxon>
    </lineage>
</organism>
<dbReference type="PANTHER" id="PTHR11905">
    <property type="entry name" value="ADAM A DISINTEGRIN AND METALLOPROTEASE DOMAIN"/>
    <property type="match status" value="1"/>
</dbReference>
<keyword evidence="3" id="KW-0472">Membrane</keyword>
<dbReference type="Gene3D" id="3.40.390.10">
    <property type="entry name" value="Collagenase (Catalytic Domain)"/>
    <property type="match status" value="1"/>
</dbReference>
<evidence type="ECO:0000313" key="6">
    <source>
        <dbReference type="Proteomes" id="UP000507470"/>
    </source>
</evidence>
<dbReference type="OrthoDB" id="10035764at2759"/>
<dbReference type="EMBL" id="CACVKT020008862">
    <property type="protein sequence ID" value="CAC5418061.1"/>
    <property type="molecule type" value="Genomic_DNA"/>
</dbReference>
<evidence type="ECO:0000313" key="5">
    <source>
        <dbReference type="EMBL" id="CAC5418061.1"/>
    </source>
</evidence>
<dbReference type="GO" id="GO:0004222">
    <property type="term" value="F:metalloendopeptidase activity"/>
    <property type="evidence" value="ECO:0007669"/>
    <property type="project" value="InterPro"/>
</dbReference>
<feature type="binding site" evidence="1">
    <location>
        <position position="648"/>
    </location>
    <ligand>
        <name>Zn(2+)</name>
        <dbReference type="ChEBI" id="CHEBI:29105"/>
        <note>catalytic</note>
    </ligand>
</feature>
<dbReference type="InterPro" id="IPR024079">
    <property type="entry name" value="MetalloPept_cat_dom_sf"/>
</dbReference>
<feature type="region of interest" description="Disordered" evidence="2">
    <location>
        <begin position="197"/>
        <end position="218"/>
    </location>
</feature>
<name>A0A6J8EG20_MYTCO</name>
<feature type="domain" description="Peptidase M12B" evidence="4">
    <location>
        <begin position="476"/>
        <end position="690"/>
    </location>
</feature>
<dbReference type="GO" id="GO:0046872">
    <property type="term" value="F:metal ion binding"/>
    <property type="evidence" value="ECO:0007669"/>
    <property type="project" value="UniProtKB-KW"/>
</dbReference>
<dbReference type="Proteomes" id="UP000507470">
    <property type="component" value="Unassembled WGS sequence"/>
</dbReference>
<dbReference type="InterPro" id="IPR001590">
    <property type="entry name" value="Peptidase_M12B"/>
</dbReference>